<dbReference type="Gene3D" id="3.40.50.300">
    <property type="entry name" value="P-loop containing nucleotide triphosphate hydrolases"/>
    <property type="match status" value="1"/>
</dbReference>
<keyword evidence="8" id="KW-0862">Zinc</keyword>
<dbReference type="PANTHER" id="PTHR11441">
    <property type="entry name" value="THYMIDINE KINASE"/>
    <property type="match status" value="1"/>
</dbReference>
<comment type="similarity">
    <text evidence="1 12">Belongs to the thymidine kinase family.</text>
</comment>
<dbReference type="InterPro" id="IPR001267">
    <property type="entry name" value="Thymidine_kinase"/>
</dbReference>
<evidence type="ECO:0000313" key="14">
    <source>
        <dbReference type="Proteomes" id="UP000188268"/>
    </source>
</evidence>
<evidence type="ECO:0000256" key="2">
    <source>
        <dbReference type="ARBA" id="ARBA00012118"/>
    </source>
</evidence>
<dbReference type="GO" id="GO:0046104">
    <property type="term" value="P:thymidine metabolic process"/>
    <property type="evidence" value="ECO:0007669"/>
    <property type="project" value="TreeGrafter"/>
</dbReference>
<dbReference type="EC" id="2.7.1.21" evidence="2 11"/>
<dbReference type="STRING" id="210143.A0A1R3G722"/>
<dbReference type="AlphaFoldDB" id="A0A1R3G722"/>
<organism evidence="13 14">
    <name type="scientific">Corchorus capsularis</name>
    <name type="common">Jute</name>
    <dbReference type="NCBI Taxonomy" id="210143"/>
    <lineage>
        <taxon>Eukaryota</taxon>
        <taxon>Viridiplantae</taxon>
        <taxon>Streptophyta</taxon>
        <taxon>Embryophyta</taxon>
        <taxon>Tracheophyta</taxon>
        <taxon>Spermatophyta</taxon>
        <taxon>Magnoliopsida</taxon>
        <taxon>eudicotyledons</taxon>
        <taxon>Gunneridae</taxon>
        <taxon>Pentapetalae</taxon>
        <taxon>rosids</taxon>
        <taxon>malvids</taxon>
        <taxon>Malvales</taxon>
        <taxon>Malvaceae</taxon>
        <taxon>Grewioideae</taxon>
        <taxon>Apeibeae</taxon>
        <taxon>Corchorus</taxon>
    </lineage>
</organism>
<dbReference type="Gramene" id="OMO53883">
    <property type="protein sequence ID" value="OMO53883"/>
    <property type="gene ID" value="CCACVL1_28264"/>
</dbReference>
<dbReference type="InterPro" id="IPR027417">
    <property type="entry name" value="P-loop_NTPase"/>
</dbReference>
<keyword evidence="7 11" id="KW-0418">Kinase</keyword>
<comment type="catalytic activity">
    <reaction evidence="10 11">
        <text>thymidine + ATP = dTMP + ADP + H(+)</text>
        <dbReference type="Rhea" id="RHEA:19129"/>
        <dbReference type="ChEBI" id="CHEBI:15378"/>
        <dbReference type="ChEBI" id="CHEBI:17748"/>
        <dbReference type="ChEBI" id="CHEBI:30616"/>
        <dbReference type="ChEBI" id="CHEBI:63528"/>
        <dbReference type="ChEBI" id="CHEBI:456216"/>
        <dbReference type="EC" id="2.7.1.21"/>
    </reaction>
</comment>
<keyword evidence="4 11" id="KW-0808">Transferase</keyword>
<keyword evidence="5" id="KW-0479">Metal-binding</keyword>
<dbReference type="SUPFAM" id="SSF52540">
    <property type="entry name" value="P-loop containing nucleoside triphosphate hydrolases"/>
    <property type="match status" value="1"/>
</dbReference>
<evidence type="ECO:0000256" key="11">
    <source>
        <dbReference type="RuleBase" id="RU000544"/>
    </source>
</evidence>
<keyword evidence="3 11" id="KW-0237">DNA synthesis</keyword>
<reference evidence="13 14" key="1">
    <citation type="submission" date="2013-09" db="EMBL/GenBank/DDBJ databases">
        <title>Corchorus capsularis genome sequencing.</title>
        <authorList>
            <person name="Alam M."/>
            <person name="Haque M.S."/>
            <person name="Islam M.S."/>
            <person name="Emdad E.M."/>
            <person name="Islam M.M."/>
            <person name="Ahmed B."/>
            <person name="Halim A."/>
            <person name="Hossen Q.M.M."/>
            <person name="Hossain M.Z."/>
            <person name="Ahmed R."/>
            <person name="Khan M.M."/>
            <person name="Islam R."/>
            <person name="Rashid M.M."/>
            <person name="Khan S.A."/>
            <person name="Rahman M.S."/>
            <person name="Alam M."/>
        </authorList>
    </citation>
    <scope>NUCLEOTIDE SEQUENCE [LARGE SCALE GENOMIC DNA]</scope>
    <source>
        <strain evidence="14">cv. CVL-1</strain>
        <tissue evidence="13">Whole seedling</tissue>
    </source>
</reference>
<feature type="non-terminal residue" evidence="13">
    <location>
        <position position="103"/>
    </location>
</feature>
<dbReference type="Proteomes" id="UP000188268">
    <property type="component" value="Unassembled WGS sequence"/>
</dbReference>
<dbReference type="PANTHER" id="PTHR11441:SF12">
    <property type="entry name" value="THYMIDINE KINASE A"/>
    <property type="match status" value="1"/>
</dbReference>
<dbReference type="FunFam" id="3.40.50.300:FF:000948">
    <property type="entry name" value="Thymidine kinase"/>
    <property type="match status" value="1"/>
</dbReference>
<evidence type="ECO:0000313" key="13">
    <source>
        <dbReference type="EMBL" id="OMO53883.1"/>
    </source>
</evidence>
<dbReference type="GO" id="GO:0046872">
    <property type="term" value="F:metal ion binding"/>
    <property type="evidence" value="ECO:0007669"/>
    <property type="project" value="UniProtKB-KW"/>
</dbReference>
<evidence type="ECO:0000256" key="1">
    <source>
        <dbReference type="ARBA" id="ARBA00007587"/>
    </source>
</evidence>
<comment type="caution">
    <text evidence="13">The sequence shown here is derived from an EMBL/GenBank/DDBJ whole genome shotgun (WGS) entry which is preliminary data.</text>
</comment>
<dbReference type="GO" id="GO:0071897">
    <property type="term" value="P:DNA biosynthetic process"/>
    <property type="evidence" value="ECO:0007669"/>
    <property type="project" value="UniProtKB-KW"/>
</dbReference>
<gene>
    <name evidence="13" type="ORF">CCACVL1_28264</name>
</gene>
<evidence type="ECO:0000256" key="9">
    <source>
        <dbReference type="ARBA" id="ARBA00022840"/>
    </source>
</evidence>
<evidence type="ECO:0000256" key="12">
    <source>
        <dbReference type="RuleBase" id="RU004165"/>
    </source>
</evidence>
<accession>A0A1R3G722</accession>
<proteinExistence type="inferred from homology"/>
<sequence>MASFKTPISLNSMDRVGSSLSQRFSGEIHVIIGPMFAGKTTSLLRRIKSEANNGRNIAMIKSSKDTRYAVDSVVTHDGMKFPCWALPDLMSFRQELGEDAYEK</sequence>
<keyword evidence="6 11" id="KW-0547">Nucleotide-binding</keyword>
<evidence type="ECO:0000256" key="5">
    <source>
        <dbReference type="ARBA" id="ARBA00022723"/>
    </source>
</evidence>
<dbReference type="Pfam" id="PF00265">
    <property type="entry name" value="TK"/>
    <property type="match status" value="1"/>
</dbReference>
<dbReference type="OrthoDB" id="439028at2759"/>
<name>A0A1R3G722_COCAP</name>
<evidence type="ECO:0000256" key="10">
    <source>
        <dbReference type="ARBA" id="ARBA00048254"/>
    </source>
</evidence>
<keyword evidence="9 11" id="KW-0067">ATP-binding</keyword>
<evidence type="ECO:0000256" key="8">
    <source>
        <dbReference type="ARBA" id="ARBA00022833"/>
    </source>
</evidence>
<protein>
    <recommendedName>
        <fullName evidence="2 11">Thymidine kinase</fullName>
        <ecNumber evidence="2 11">2.7.1.21</ecNumber>
    </recommendedName>
</protein>
<dbReference type="GO" id="GO:0004797">
    <property type="term" value="F:thymidine kinase activity"/>
    <property type="evidence" value="ECO:0007669"/>
    <property type="project" value="UniProtKB-EC"/>
</dbReference>
<evidence type="ECO:0000256" key="3">
    <source>
        <dbReference type="ARBA" id="ARBA00022634"/>
    </source>
</evidence>
<evidence type="ECO:0000256" key="6">
    <source>
        <dbReference type="ARBA" id="ARBA00022741"/>
    </source>
</evidence>
<keyword evidence="14" id="KW-1185">Reference proteome</keyword>
<evidence type="ECO:0000256" key="4">
    <source>
        <dbReference type="ARBA" id="ARBA00022679"/>
    </source>
</evidence>
<dbReference type="EMBL" id="AWWV01015097">
    <property type="protein sequence ID" value="OMO53883.1"/>
    <property type="molecule type" value="Genomic_DNA"/>
</dbReference>
<dbReference type="GO" id="GO:0005524">
    <property type="term" value="F:ATP binding"/>
    <property type="evidence" value="ECO:0007669"/>
    <property type="project" value="UniProtKB-KW"/>
</dbReference>
<evidence type="ECO:0000256" key="7">
    <source>
        <dbReference type="ARBA" id="ARBA00022777"/>
    </source>
</evidence>